<dbReference type="GO" id="GO:0005506">
    <property type="term" value="F:iron ion binding"/>
    <property type="evidence" value="ECO:0007669"/>
    <property type="project" value="InterPro"/>
</dbReference>
<dbReference type="GO" id="GO:0008610">
    <property type="term" value="P:lipid biosynthetic process"/>
    <property type="evidence" value="ECO:0007669"/>
    <property type="project" value="InterPro"/>
</dbReference>
<name>A0A6P8ARV0_PYRGI</name>
<reference evidence="5" key="2">
    <citation type="submission" date="2019-10" db="EMBL/GenBank/DDBJ databases">
        <authorList>
            <consortium name="NCBI Genome Project"/>
        </authorList>
    </citation>
    <scope>NUCLEOTIDE SEQUENCE</scope>
    <source>
        <strain evidence="5">NI907</strain>
    </source>
</reference>
<accession>A0A6P8ARV0</accession>
<feature type="compositionally biased region" description="Basic residues" evidence="1">
    <location>
        <begin position="337"/>
        <end position="348"/>
    </location>
</feature>
<keyword evidence="2" id="KW-1133">Transmembrane helix</keyword>
<dbReference type="Pfam" id="PF04116">
    <property type="entry name" value="FA_hydroxylase"/>
    <property type="match status" value="1"/>
</dbReference>
<gene>
    <name evidence="5" type="ORF">PgNI_09618</name>
</gene>
<dbReference type="RefSeq" id="XP_030977625.1">
    <property type="nucleotide sequence ID" value="XM_031129600.1"/>
</dbReference>
<proteinExistence type="predicted"/>
<feature type="transmembrane region" description="Helical" evidence="2">
    <location>
        <begin position="52"/>
        <end position="69"/>
    </location>
</feature>
<dbReference type="Proteomes" id="UP000515153">
    <property type="component" value="Unplaced"/>
</dbReference>
<evidence type="ECO:0000313" key="4">
    <source>
        <dbReference type="Proteomes" id="UP000515153"/>
    </source>
</evidence>
<protein>
    <recommendedName>
        <fullName evidence="3">Fatty acid hydroxylase domain-containing protein</fullName>
    </recommendedName>
</protein>
<reference evidence="5" key="1">
    <citation type="journal article" date="2019" name="Mol. Biol. Evol.">
        <title>Blast fungal genomes show frequent chromosomal changes, gene gains and losses, and effector gene turnover.</title>
        <authorList>
            <person name="Gomez Luciano L.B."/>
            <person name="Jason Tsai I."/>
            <person name="Chuma I."/>
            <person name="Tosa Y."/>
            <person name="Chen Y.H."/>
            <person name="Li J.Y."/>
            <person name="Li M.Y."/>
            <person name="Jade Lu M.Y."/>
            <person name="Nakayashiki H."/>
            <person name="Li W.H."/>
        </authorList>
    </citation>
    <scope>NUCLEOTIDE SEQUENCE</scope>
    <source>
        <strain evidence="5">NI907</strain>
    </source>
</reference>
<evidence type="ECO:0000256" key="1">
    <source>
        <dbReference type="SAM" id="MobiDB-lite"/>
    </source>
</evidence>
<dbReference type="GO" id="GO:0016491">
    <property type="term" value="F:oxidoreductase activity"/>
    <property type="evidence" value="ECO:0007669"/>
    <property type="project" value="InterPro"/>
</dbReference>
<keyword evidence="2" id="KW-0472">Membrane</keyword>
<reference evidence="5" key="3">
    <citation type="submission" date="2025-08" db="UniProtKB">
        <authorList>
            <consortium name="RefSeq"/>
        </authorList>
    </citation>
    <scope>IDENTIFICATION</scope>
    <source>
        <strain evidence="5">NI907</strain>
    </source>
</reference>
<sequence length="348" mass="37743">MDILLSLPILSYFFAPSMTSWSTSLNLLFFYMTWTTLVLSHSPLRIELVGMLAIRVVLFLVPSLISLLFDTLIPSLAESIKFEGASSLPPRDASQLSRTLGLVLVNLALETSVQAGVSTSYALLTKSPLLQTSTTLPLPWAIIKHVGAMLAAREVLTYLIHRHVLHNRKEGGRVARWHGSYGAHARGSGAAPYSLLLCADHPVPFLLHRFVPLYLPALVLHPHLLTFLLVAALATAEETLAMSGYSVVPGILMGGIARRTAVHCCCSSSNGSGAAARQQGNFGAWGLLDWMCGTSIGKDVVADVRDEAEKHRVKERGEKAASDGVGMVQSGIDGLRRSQRNRKSRRVD</sequence>
<feature type="region of interest" description="Disordered" evidence="1">
    <location>
        <begin position="311"/>
        <end position="348"/>
    </location>
</feature>
<feature type="domain" description="Fatty acid hydroxylase" evidence="3">
    <location>
        <begin position="148"/>
        <end position="294"/>
    </location>
</feature>
<dbReference type="KEGG" id="pgri:PgNI_09618"/>
<evidence type="ECO:0000313" key="5">
    <source>
        <dbReference type="RefSeq" id="XP_030977625.1"/>
    </source>
</evidence>
<dbReference type="AlphaFoldDB" id="A0A6P8ARV0"/>
<organism evidence="4 5">
    <name type="scientific">Pyricularia grisea</name>
    <name type="common">Crabgrass-specific blast fungus</name>
    <name type="synonym">Magnaporthe grisea</name>
    <dbReference type="NCBI Taxonomy" id="148305"/>
    <lineage>
        <taxon>Eukaryota</taxon>
        <taxon>Fungi</taxon>
        <taxon>Dikarya</taxon>
        <taxon>Ascomycota</taxon>
        <taxon>Pezizomycotina</taxon>
        <taxon>Sordariomycetes</taxon>
        <taxon>Sordariomycetidae</taxon>
        <taxon>Magnaporthales</taxon>
        <taxon>Pyriculariaceae</taxon>
        <taxon>Pyricularia</taxon>
    </lineage>
</organism>
<feature type="transmembrane region" description="Helical" evidence="2">
    <location>
        <begin position="20"/>
        <end position="40"/>
    </location>
</feature>
<keyword evidence="4" id="KW-1185">Reference proteome</keyword>
<dbReference type="GeneID" id="41964508"/>
<dbReference type="InterPro" id="IPR006694">
    <property type="entry name" value="Fatty_acid_hydroxylase"/>
</dbReference>
<feature type="compositionally biased region" description="Basic and acidic residues" evidence="1">
    <location>
        <begin position="311"/>
        <end position="321"/>
    </location>
</feature>
<evidence type="ECO:0000259" key="3">
    <source>
        <dbReference type="Pfam" id="PF04116"/>
    </source>
</evidence>
<evidence type="ECO:0000256" key="2">
    <source>
        <dbReference type="SAM" id="Phobius"/>
    </source>
</evidence>
<keyword evidence="2" id="KW-0812">Transmembrane</keyword>